<evidence type="ECO:0000256" key="1">
    <source>
        <dbReference type="ARBA" id="ARBA00022617"/>
    </source>
</evidence>
<keyword evidence="3 4" id="KW-0408">Iron</keyword>
<organism evidence="6 7">
    <name type="scientific">Massilia yuzhufengensis</name>
    <dbReference type="NCBI Taxonomy" id="1164594"/>
    <lineage>
        <taxon>Bacteria</taxon>
        <taxon>Pseudomonadati</taxon>
        <taxon>Pseudomonadota</taxon>
        <taxon>Betaproteobacteria</taxon>
        <taxon>Burkholderiales</taxon>
        <taxon>Oxalobacteraceae</taxon>
        <taxon>Telluria group</taxon>
        <taxon>Massilia</taxon>
    </lineage>
</organism>
<feature type="domain" description="Cytochrome c" evidence="5">
    <location>
        <begin position="27"/>
        <end position="117"/>
    </location>
</feature>
<dbReference type="GO" id="GO:0009055">
    <property type="term" value="F:electron transfer activity"/>
    <property type="evidence" value="ECO:0007669"/>
    <property type="project" value="InterPro"/>
</dbReference>
<gene>
    <name evidence="6" type="ORF">SAMN05216204_11824</name>
</gene>
<name>A0A1I1QAT2_9BURK</name>
<dbReference type="RefSeq" id="WP_229408922.1">
    <property type="nucleotide sequence ID" value="NZ_FOLD01000018.1"/>
</dbReference>
<dbReference type="EMBL" id="FOLD01000018">
    <property type="protein sequence ID" value="SFD16948.1"/>
    <property type="molecule type" value="Genomic_DNA"/>
</dbReference>
<evidence type="ECO:0000259" key="5">
    <source>
        <dbReference type="PROSITE" id="PS51007"/>
    </source>
</evidence>
<protein>
    <submittedName>
        <fullName evidence="6">Cytochrome c</fullName>
    </submittedName>
</protein>
<reference evidence="7" key="1">
    <citation type="submission" date="2016-10" db="EMBL/GenBank/DDBJ databases">
        <authorList>
            <person name="Varghese N."/>
            <person name="Submissions S."/>
        </authorList>
    </citation>
    <scope>NUCLEOTIDE SEQUENCE [LARGE SCALE GENOMIC DNA]</scope>
    <source>
        <strain evidence="7">CGMCC 1.12041</strain>
    </source>
</reference>
<dbReference type="AlphaFoldDB" id="A0A1I1QAT2"/>
<dbReference type="InterPro" id="IPR036909">
    <property type="entry name" value="Cyt_c-like_dom_sf"/>
</dbReference>
<dbReference type="Proteomes" id="UP000198639">
    <property type="component" value="Unassembled WGS sequence"/>
</dbReference>
<dbReference type="GO" id="GO:0046872">
    <property type="term" value="F:metal ion binding"/>
    <property type="evidence" value="ECO:0007669"/>
    <property type="project" value="UniProtKB-KW"/>
</dbReference>
<accession>A0A1I1QAT2</accession>
<dbReference type="Pfam" id="PF00034">
    <property type="entry name" value="Cytochrom_C"/>
    <property type="match status" value="1"/>
</dbReference>
<keyword evidence="1 4" id="KW-0349">Heme</keyword>
<evidence type="ECO:0000313" key="6">
    <source>
        <dbReference type="EMBL" id="SFD16948.1"/>
    </source>
</evidence>
<evidence type="ECO:0000313" key="7">
    <source>
        <dbReference type="Proteomes" id="UP000198639"/>
    </source>
</evidence>
<evidence type="ECO:0000256" key="2">
    <source>
        <dbReference type="ARBA" id="ARBA00022723"/>
    </source>
</evidence>
<keyword evidence="7" id="KW-1185">Reference proteome</keyword>
<dbReference type="Gene3D" id="1.10.760.10">
    <property type="entry name" value="Cytochrome c-like domain"/>
    <property type="match status" value="1"/>
</dbReference>
<dbReference type="PROSITE" id="PS51007">
    <property type="entry name" value="CYTC"/>
    <property type="match status" value="1"/>
</dbReference>
<dbReference type="PROSITE" id="PS51257">
    <property type="entry name" value="PROKAR_LIPOPROTEIN"/>
    <property type="match status" value="1"/>
</dbReference>
<evidence type="ECO:0000256" key="3">
    <source>
        <dbReference type="ARBA" id="ARBA00023004"/>
    </source>
</evidence>
<proteinExistence type="predicted"/>
<sequence length="117" mass="12299">MSALRVAALALLLAGCSPTPPPPGVRGDTLRGKIAVTQYACNSCHMIPGVPGSKVYVGRPLGELAKTRVMAGALPTDQANVMRWIQDPQSIDPNTAMPNMGVSERDARDISAYLLGL</sequence>
<dbReference type="GO" id="GO:0020037">
    <property type="term" value="F:heme binding"/>
    <property type="evidence" value="ECO:0007669"/>
    <property type="project" value="InterPro"/>
</dbReference>
<dbReference type="SUPFAM" id="SSF46626">
    <property type="entry name" value="Cytochrome c"/>
    <property type="match status" value="1"/>
</dbReference>
<dbReference type="InterPro" id="IPR009056">
    <property type="entry name" value="Cyt_c-like_dom"/>
</dbReference>
<dbReference type="STRING" id="1164594.SAMN05216204_11824"/>
<evidence type="ECO:0000256" key="4">
    <source>
        <dbReference type="PROSITE-ProRule" id="PRU00433"/>
    </source>
</evidence>
<keyword evidence="2 4" id="KW-0479">Metal-binding</keyword>